<proteinExistence type="predicted"/>
<evidence type="ECO:0000313" key="2">
    <source>
        <dbReference type="Proteomes" id="UP000183832"/>
    </source>
</evidence>
<keyword evidence="2" id="KW-1185">Reference proteome</keyword>
<evidence type="ECO:0000313" key="1">
    <source>
        <dbReference type="EMBL" id="CRL02856.1"/>
    </source>
</evidence>
<dbReference type="Proteomes" id="UP000183832">
    <property type="component" value="Unassembled WGS sequence"/>
</dbReference>
<protein>
    <submittedName>
        <fullName evidence="1">CLUMA_CG016080, isoform A</fullName>
    </submittedName>
</protein>
<sequence>MFLASIELHDIVSQQSLTLLTNGISLNDLRITLSVQGTPDQKCIMDKKLQFNHLNNNIELFSSFNYKKTKVEDLKP</sequence>
<dbReference type="EMBL" id="CVRI01000058">
    <property type="protein sequence ID" value="CRL02856.1"/>
    <property type="molecule type" value="Genomic_DNA"/>
</dbReference>
<name>A0A1J1IRT0_9DIPT</name>
<reference evidence="1 2" key="1">
    <citation type="submission" date="2015-04" db="EMBL/GenBank/DDBJ databases">
        <authorList>
            <person name="Syromyatnikov M.Y."/>
            <person name="Popov V.N."/>
        </authorList>
    </citation>
    <scope>NUCLEOTIDE SEQUENCE [LARGE SCALE GENOMIC DNA]</scope>
</reference>
<gene>
    <name evidence="1" type="ORF">CLUMA_CG016080</name>
</gene>
<accession>A0A1J1IRT0</accession>
<organism evidence="1 2">
    <name type="scientific">Clunio marinus</name>
    <dbReference type="NCBI Taxonomy" id="568069"/>
    <lineage>
        <taxon>Eukaryota</taxon>
        <taxon>Metazoa</taxon>
        <taxon>Ecdysozoa</taxon>
        <taxon>Arthropoda</taxon>
        <taxon>Hexapoda</taxon>
        <taxon>Insecta</taxon>
        <taxon>Pterygota</taxon>
        <taxon>Neoptera</taxon>
        <taxon>Endopterygota</taxon>
        <taxon>Diptera</taxon>
        <taxon>Nematocera</taxon>
        <taxon>Chironomoidea</taxon>
        <taxon>Chironomidae</taxon>
        <taxon>Clunio</taxon>
    </lineage>
</organism>
<dbReference type="AlphaFoldDB" id="A0A1J1IRT0"/>